<dbReference type="InterPro" id="IPR001849">
    <property type="entry name" value="PH_domain"/>
</dbReference>
<dbReference type="OrthoDB" id="9614321at2759"/>
<accession>A0A8B7U7K2</accession>
<organism evidence="4">
    <name type="scientific">Castor canadensis</name>
    <name type="common">American beaver</name>
    <dbReference type="NCBI Taxonomy" id="51338"/>
    <lineage>
        <taxon>Eukaryota</taxon>
        <taxon>Metazoa</taxon>
        <taxon>Chordata</taxon>
        <taxon>Craniata</taxon>
        <taxon>Vertebrata</taxon>
        <taxon>Euteleostomi</taxon>
        <taxon>Mammalia</taxon>
        <taxon>Eutheria</taxon>
        <taxon>Euarchontoglires</taxon>
        <taxon>Glires</taxon>
        <taxon>Rodentia</taxon>
        <taxon>Castorimorpha</taxon>
        <taxon>Castoridae</taxon>
        <taxon>Castor</taxon>
    </lineage>
</organism>
<comment type="similarity">
    <text evidence="2">Belongs to the GAB family.</text>
</comment>
<proteinExistence type="inferred from homology"/>
<dbReference type="InterPro" id="IPR011993">
    <property type="entry name" value="PH-like_dom_sf"/>
</dbReference>
<reference evidence="4" key="1">
    <citation type="submission" date="2025-08" db="UniProtKB">
        <authorList>
            <consortium name="RefSeq"/>
        </authorList>
    </citation>
    <scope>IDENTIFICATION</scope>
    <source>
        <tissue evidence="4">Leukocyte</tissue>
    </source>
</reference>
<protein>
    <submittedName>
        <fullName evidence="4">GRB2-associated-binding protein 2-like</fullName>
    </submittedName>
</protein>
<dbReference type="SUPFAM" id="SSF50729">
    <property type="entry name" value="PH domain-like"/>
    <property type="match status" value="1"/>
</dbReference>
<evidence type="ECO:0000256" key="1">
    <source>
        <dbReference type="ARBA" id="ARBA00022553"/>
    </source>
</evidence>
<dbReference type="PANTHER" id="PTHR45960">
    <property type="entry name" value="GRB2-ASSOCIATED-BINDING PROTEIN"/>
    <property type="match status" value="1"/>
</dbReference>
<dbReference type="PROSITE" id="PS50003">
    <property type="entry name" value="PH_DOMAIN"/>
    <property type="match status" value="1"/>
</dbReference>
<dbReference type="InterPro" id="IPR046355">
    <property type="entry name" value="Gab1-4-like"/>
</dbReference>
<dbReference type="AlphaFoldDB" id="A0A8B7U7K2"/>
<dbReference type="KEGG" id="ccan:109683800"/>
<dbReference type="Gene3D" id="2.30.29.30">
    <property type="entry name" value="Pleckstrin-homology domain (PH domain)/Phosphotyrosine-binding domain (PTB)"/>
    <property type="match status" value="1"/>
</dbReference>
<dbReference type="RefSeq" id="XP_020015426.1">
    <property type="nucleotide sequence ID" value="XM_020159837.1"/>
</dbReference>
<evidence type="ECO:0000259" key="3">
    <source>
        <dbReference type="PROSITE" id="PS50003"/>
    </source>
</evidence>
<gene>
    <name evidence="4" type="primary">LOC109683800</name>
</gene>
<dbReference type="PANTHER" id="PTHR45960:SF1">
    <property type="entry name" value="GRB2-ASSOCIATED-BINDING PROTEIN 2"/>
    <property type="match status" value="1"/>
</dbReference>
<name>A0A8B7U7K2_CASCN</name>
<dbReference type="GO" id="GO:0005068">
    <property type="term" value="F:transmembrane receptor protein tyrosine kinase adaptor activity"/>
    <property type="evidence" value="ECO:0007669"/>
    <property type="project" value="TreeGrafter"/>
</dbReference>
<dbReference type="Pfam" id="PF00169">
    <property type="entry name" value="PH"/>
    <property type="match status" value="1"/>
</dbReference>
<evidence type="ECO:0000256" key="2">
    <source>
        <dbReference type="ARBA" id="ARBA00029462"/>
    </source>
</evidence>
<evidence type="ECO:0000313" key="4">
    <source>
        <dbReference type="RefSeq" id="XP_020015426.1"/>
    </source>
</evidence>
<dbReference type="GO" id="GO:0005737">
    <property type="term" value="C:cytoplasm"/>
    <property type="evidence" value="ECO:0007669"/>
    <property type="project" value="TreeGrafter"/>
</dbReference>
<feature type="domain" description="PH" evidence="3">
    <location>
        <begin position="6"/>
        <end position="117"/>
    </location>
</feature>
<dbReference type="SMART" id="SM00233">
    <property type="entry name" value="PH"/>
    <property type="match status" value="1"/>
</dbReference>
<sequence>MSGGGDVVCTGWLRKSPPEKKLRRYAWKKRWFILRSGRMSGDPDVLEYYKNDHSKKPLRIINLNFCEQVDAGLTFNKKELQDSFVFDIKTSERTFYLVAETEEDMNKWVQSICQICGFNQAEESTDPSLPRYEASDWSPTAHWKSSGLPVVVCLNF</sequence>
<dbReference type="FunFam" id="2.30.29.30:FF:000166">
    <property type="entry name" value="GRB2-associated-binding protein 1 isoform X1"/>
    <property type="match status" value="1"/>
</dbReference>
<keyword evidence="1" id="KW-0597">Phosphoprotein</keyword>